<proteinExistence type="predicted"/>
<sequence>MPISIRPATTADEDAMSRICLLTANVGTSAVDIVTFPKLPGHVYVEPYLRLQSAWAFLLVDDEKVVGYTVGAADTRAFEKDAEDRWWPPLRERYGKYLQDPADVKPGDLEYIKKVFSPRIAADATIAFASAHLHINILPEYQGKGYGRQLIGSAVRYLSGLEEGPKGVWLRINPKNTKAAAFYKRLGFKSFEGAPEEMIGLRFEDWVPK</sequence>
<gene>
    <name evidence="1" type="ORF">BV22DRAFT_1000216</name>
</gene>
<accession>A0ACB8BYG6</accession>
<organism evidence="1 2">
    <name type="scientific">Leucogyrophana mollusca</name>
    <dbReference type="NCBI Taxonomy" id="85980"/>
    <lineage>
        <taxon>Eukaryota</taxon>
        <taxon>Fungi</taxon>
        <taxon>Dikarya</taxon>
        <taxon>Basidiomycota</taxon>
        <taxon>Agaricomycotina</taxon>
        <taxon>Agaricomycetes</taxon>
        <taxon>Agaricomycetidae</taxon>
        <taxon>Boletales</taxon>
        <taxon>Boletales incertae sedis</taxon>
        <taxon>Leucogyrophana</taxon>
    </lineage>
</organism>
<reference evidence="1" key="1">
    <citation type="journal article" date="2021" name="New Phytol.">
        <title>Evolutionary innovations through gain and loss of genes in the ectomycorrhizal Boletales.</title>
        <authorList>
            <person name="Wu G."/>
            <person name="Miyauchi S."/>
            <person name="Morin E."/>
            <person name="Kuo A."/>
            <person name="Drula E."/>
            <person name="Varga T."/>
            <person name="Kohler A."/>
            <person name="Feng B."/>
            <person name="Cao Y."/>
            <person name="Lipzen A."/>
            <person name="Daum C."/>
            <person name="Hundley H."/>
            <person name="Pangilinan J."/>
            <person name="Johnson J."/>
            <person name="Barry K."/>
            <person name="LaButti K."/>
            <person name="Ng V."/>
            <person name="Ahrendt S."/>
            <person name="Min B."/>
            <person name="Choi I.G."/>
            <person name="Park H."/>
            <person name="Plett J.M."/>
            <person name="Magnuson J."/>
            <person name="Spatafora J.W."/>
            <person name="Nagy L.G."/>
            <person name="Henrissat B."/>
            <person name="Grigoriev I.V."/>
            <person name="Yang Z.L."/>
            <person name="Xu J."/>
            <person name="Martin F.M."/>
        </authorList>
    </citation>
    <scope>NUCLEOTIDE SEQUENCE</scope>
    <source>
        <strain evidence="1">KUC20120723A-06</strain>
    </source>
</reference>
<dbReference type="Proteomes" id="UP000790709">
    <property type="component" value="Unassembled WGS sequence"/>
</dbReference>
<comment type="caution">
    <text evidence="1">The sequence shown here is derived from an EMBL/GenBank/DDBJ whole genome shotgun (WGS) entry which is preliminary data.</text>
</comment>
<protein>
    <submittedName>
        <fullName evidence="1">Acyl-CoA N-acyltransferase</fullName>
    </submittedName>
</protein>
<name>A0ACB8BYG6_9AGAM</name>
<evidence type="ECO:0000313" key="2">
    <source>
        <dbReference type="Proteomes" id="UP000790709"/>
    </source>
</evidence>
<keyword evidence="2" id="KW-1185">Reference proteome</keyword>
<evidence type="ECO:0000313" key="1">
    <source>
        <dbReference type="EMBL" id="KAH7930729.1"/>
    </source>
</evidence>
<dbReference type="EMBL" id="MU266330">
    <property type="protein sequence ID" value="KAH7930729.1"/>
    <property type="molecule type" value="Genomic_DNA"/>
</dbReference>